<feature type="region of interest" description="Disordered" evidence="1">
    <location>
        <begin position="46"/>
        <end position="69"/>
    </location>
</feature>
<name>V6RXV3_9FLAO</name>
<dbReference type="RefSeq" id="WP_023571049.1">
    <property type="nucleotide sequence ID" value="NZ_AVBI01000018.1"/>
</dbReference>
<proteinExistence type="predicted"/>
<dbReference type="STRING" id="1341154.FCR2A7T_19310"/>
<protein>
    <submittedName>
        <fullName evidence="3">Uncharacterized protein</fullName>
    </submittedName>
</protein>
<evidence type="ECO:0000256" key="2">
    <source>
        <dbReference type="SAM" id="SignalP"/>
    </source>
</evidence>
<keyword evidence="4" id="KW-1185">Reference proteome</keyword>
<accession>V6RXV3</accession>
<evidence type="ECO:0000313" key="4">
    <source>
        <dbReference type="Proteomes" id="UP000319848"/>
    </source>
</evidence>
<feature type="compositionally biased region" description="Pro residues" evidence="1">
    <location>
        <begin position="60"/>
        <end position="69"/>
    </location>
</feature>
<gene>
    <name evidence="3" type="ORF">IP98_02450</name>
</gene>
<sequence length="69" mass="7563">MKTIATLFAVFLVLLLLASCSNDDMQPPQPPLPNVVLENTATDAMMQRDSISKEEDIDPPKLPTPPIKT</sequence>
<dbReference type="PROSITE" id="PS51257">
    <property type="entry name" value="PROKAR_LIPOPROTEIN"/>
    <property type="match status" value="1"/>
</dbReference>
<reference evidence="3 4" key="1">
    <citation type="journal article" date="2015" name="Stand. Genomic Sci.">
        <title>Genomic Encyclopedia of Bacterial and Archaeal Type Strains, Phase III: the genomes of soil and plant-associated and newly described type strains.</title>
        <authorList>
            <person name="Whitman W.B."/>
            <person name="Woyke T."/>
            <person name="Klenk H.P."/>
            <person name="Zhou Y."/>
            <person name="Lilburn T.G."/>
            <person name="Beck B.J."/>
            <person name="De Vos P."/>
            <person name="Vandamme P."/>
            <person name="Eisen J.A."/>
            <person name="Garrity G."/>
            <person name="Hugenholtz P."/>
            <person name="Kyrpides N.C."/>
        </authorList>
    </citation>
    <scope>NUCLEOTIDE SEQUENCE [LARGE SCALE GENOMIC DNA]</scope>
    <source>
        <strain evidence="3 4">CGMCC 1.7270</strain>
    </source>
</reference>
<organism evidence="3 4">
    <name type="scientific">Flavobacterium cauense R2A-7</name>
    <dbReference type="NCBI Taxonomy" id="1341154"/>
    <lineage>
        <taxon>Bacteria</taxon>
        <taxon>Pseudomonadati</taxon>
        <taxon>Bacteroidota</taxon>
        <taxon>Flavobacteriia</taxon>
        <taxon>Flavobacteriales</taxon>
        <taxon>Flavobacteriaceae</taxon>
        <taxon>Flavobacterium</taxon>
    </lineage>
</organism>
<feature type="chain" id="PRO_5030178621" evidence="2">
    <location>
        <begin position="19"/>
        <end position="69"/>
    </location>
</feature>
<dbReference type="AlphaFoldDB" id="V6RXV3"/>
<evidence type="ECO:0000256" key="1">
    <source>
        <dbReference type="SAM" id="MobiDB-lite"/>
    </source>
</evidence>
<dbReference type="EMBL" id="VLKQ01000012">
    <property type="protein sequence ID" value="TWI09289.1"/>
    <property type="molecule type" value="Genomic_DNA"/>
</dbReference>
<comment type="caution">
    <text evidence="3">The sequence shown here is derived from an EMBL/GenBank/DDBJ whole genome shotgun (WGS) entry which is preliminary data.</text>
</comment>
<feature type="signal peptide" evidence="2">
    <location>
        <begin position="1"/>
        <end position="18"/>
    </location>
</feature>
<keyword evidence="2" id="KW-0732">Signal</keyword>
<dbReference type="Proteomes" id="UP000319848">
    <property type="component" value="Unassembled WGS sequence"/>
</dbReference>
<evidence type="ECO:0000313" key="3">
    <source>
        <dbReference type="EMBL" id="TWI09289.1"/>
    </source>
</evidence>